<dbReference type="AlphaFoldDB" id="A0A1M6SEW2"/>
<dbReference type="Pfam" id="PF03167">
    <property type="entry name" value="UDG"/>
    <property type="match status" value="1"/>
</dbReference>
<name>A0A1M6SEW2_XYLRU</name>
<evidence type="ECO:0000259" key="1">
    <source>
        <dbReference type="Pfam" id="PF03167"/>
    </source>
</evidence>
<gene>
    <name evidence="2" type="ORF">SAMN05216463_103155</name>
</gene>
<dbReference type="Proteomes" id="UP000184130">
    <property type="component" value="Unassembled WGS sequence"/>
</dbReference>
<dbReference type="InterPro" id="IPR026353">
    <property type="entry name" value="Hypoxan-DNA_Glyclase"/>
</dbReference>
<sequence>MKGKSVFSKREVELIESLIQQRCNADKSQQKNIRSKMRSLGFYGSDYGINDMTIEKFRGLIETGQIKLSDAKQVISAPTSIVEKSKNHKMDSPMKAGLDAWSGDNPIVLILGTFPGEKSLSAQAYYQDRAHNSFYKIMETLFSRPVGISDKDFITQNHISLWDCMKEADRKGSLDSNIKSYVPNEIESFLALHPTITTIVLNGTGETTKIFEQNFAVARLGQKYRVISLPSTSNSLAKAFDEKLEAWRIVKEIIDEQIKV</sequence>
<protein>
    <submittedName>
        <fullName evidence="2">G/U mismatch-specific uracil-DNA glycosylase</fullName>
    </submittedName>
</protein>
<proteinExistence type="predicted"/>
<dbReference type="CDD" id="cd10032">
    <property type="entry name" value="UDG-F6_HDG"/>
    <property type="match status" value="1"/>
</dbReference>
<dbReference type="InterPro" id="IPR036895">
    <property type="entry name" value="Uracil-DNA_glycosylase-like_sf"/>
</dbReference>
<dbReference type="NCBIfam" id="TIGR04274">
    <property type="entry name" value="hypoxanDNAglyco"/>
    <property type="match status" value="1"/>
</dbReference>
<dbReference type="OrthoDB" id="9799921at2"/>
<dbReference type="RefSeq" id="WP_073205071.1">
    <property type="nucleotide sequence ID" value="NZ_FRBD01000003.1"/>
</dbReference>
<reference evidence="2 3" key="1">
    <citation type="submission" date="2016-11" db="EMBL/GenBank/DDBJ databases">
        <authorList>
            <person name="Jaros S."/>
            <person name="Januszkiewicz K."/>
            <person name="Wedrychowicz H."/>
        </authorList>
    </citation>
    <scope>NUCLEOTIDE SEQUENCE [LARGE SCALE GENOMIC DNA]</scope>
    <source>
        <strain evidence="2 3">KHT3</strain>
    </source>
</reference>
<dbReference type="SUPFAM" id="SSF52141">
    <property type="entry name" value="Uracil-DNA glycosylase-like"/>
    <property type="match status" value="1"/>
</dbReference>
<organism evidence="2 3">
    <name type="scientific">Xylanibacter ruminicola</name>
    <name type="common">Prevotella ruminicola</name>
    <dbReference type="NCBI Taxonomy" id="839"/>
    <lineage>
        <taxon>Bacteria</taxon>
        <taxon>Pseudomonadati</taxon>
        <taxon>Bacteroidota</taxon>
        <taxon>Bacteroidia</taxon>
        <taxon>Bacteroidales</taxon>
        <taxon>Prevotellaceae</taxon>
        <taxon>Xylanibacter</taxon>
    </lineage>
</organism>
<accession>A0A1M6SEW2</accession>
<dbReference type="Gene3D" id="3.40.470.10">
    <property type="entry name" value="Uracil-DNA glycosylase-like domain"/>
    <property type="match status" value="1"/>
</dbReference>
<feature type="domain" description="Uracil-DNA glycosylase-like" evidence="1">
    <location>
        <begin position="105"/>
        <end position="248"/>
    </location>
</feature>
<dbReference type="InterPro" id="IPR005122">
    <property type="entry name" value="Uracil-DNA_glycosylase-like"/>
</dbReference>
<evidence type="ECO:0000313" key="2">
    <source>
        <dbReference type="EMBL" id="SHK43250.1"/>
    </source>
</evidence>
<dbReference type="EMBL" id="FRBD01000003">
    <property type="protein sequence ID" value="SHK43250.1"/>
    <property type="molecule type" value="Genomic_DNA"/>
</dbReference>
<evidence type="ECO:0000313" key="3">
    <source>
        <dbReference type="Proteomes" id="UP000184130"/>
    </source>
</evidence>